<evidence type="ECO:0000256" key="1">
    <source>
        <dbReference type="SAM" id="MobiDB-lite"/>
    </source>
</evidence>
<protein>
    <submittedName>
        <fullName evidence="2">Uncharacterized protein</fullName>
    </submittedName>
</protein>
<accession>A0A6A6C4R0</accession>
<dbReference type="Proteomes" id="UP000799537">
    <property type="component" value="Unassembled WGS sequence"/>
</dbReference>
<keyword evidence="3" id="KW-1185">Reference proteome</keyword>
<proteinExistence type="predicted"/>
<organism evidence="2 3">
    <name type="scientific">Zasmidium cellare ATCC 36951</name>
    <dbReference type="NCBI Taxonomy" id="1080233"/>
    <lineage>
        <taxon>Eukaryota</taxon>
        <taxon>Fungi</taxon>
        <taxon>Dikarya</taxon>
        <taxon>Ascomycota</taxon>
        <taxon>Pezizomycotina</taxon>
        <taxon>Dothideomycetes</taxon>
        <taxon>Dothideomycetidae</taxon>
        <taxon>Mycosphaerellales</taxon>
        <taxon>Mycosphaerellaceae</taxon>
        <taxon>Zasmidium</taxon>
    </lineage>
</organism>
<dbReference type="RefSeq" id="XP_033662059.1">
    <property type="nucleotide sequence ID" value="XM_033809064.1"/>
</dbReference>
<sequence>MSSITSTVAPMDTYKNLNGFDYMPHYQHYAAVLEAGGLQLSSPEQRYLIDVIRKETATPAKKMNQGHGRRSTKHYIVQPPTPRSQLATPKRNEISQYCSLRITSQVEDLLRSLLGDRDRVVERASGPSVQSPAPARSGHSTSAKEVQESVSTGHAAILIPFSDDEEDQKPYIKQDDDEDER</sequence>
<name>A0A6A6C4R0_ZASCE</name>
<dbReference type="EMBL" id="ML993621">
    <property type="protein sequence ID" value="KAF2161170.1"/>
    <property type="molecule type" value="Genomic_DNA"/>
</dbReference>
<dbReference type="AlphaFoldDB" id="A0A6A6C4R0"/>
<feature type="region of interest" description="Disordered" evidence="1">
    <location>
        <begin position="59"/>
        <end position="88"/>
    </location>
</feature>
<dbReference type="GeneID" id="54562336"/>
<gene>
    <name evidence="2" type="ORF">M409DRAFT_28498</name>
</gene>
<feature type="compositionally biased region" description="Polar residues" evidence="1">
    <location>
        <begin position="138"/>
        <end position="152"/>
    </location>
</feature>
<evidence type="ECO:0000313" key="2">
    <source>
        <dbReference type="EMBL" id="KAF2161170.1"/>
    </source>
</evidence>
<feature type="region of interest" description="Disordered" evidence="1">
    <location>
        <begin position="122"/>
        <end position="181"/>
    </location>
</feature>
<evidence type="ECO:0000313" key="3">
    <source>
        <dbReference type="Proteomes" id="UP000799537"/>
    </source>
</evidence>
<reference evidence="2" key="1">
    <citation type="journal article" date="2020" name="Stud. Mycol.">
        <title>101 Dothideomycetes genomes: a test case for predicting lifestyles and emergence of pathogens.</title>
        <authorList>
            <person name="Haridas S."/>
            <person name="Albert R."/>
            <person name="Binder M."/>
            <person name="Bloem J."/>
            <person name="Labutti K."/>
            <person name="Salamov A."/>
            <person name="Andreopoulos B."/>
            <person name="Baker S."/>
            <person name="Barry K."/>
            <person name="Bills G."/>
            <person name="Bluhm B."/>
            <person name="Cannon C."/>
            <person name="Castanera R."/>
            <person name="Culley D."/>
            <person name="Daum C."/>
            <person name="Ezra D."/>
            <person name="Gonzalez J."/>
            <person name="Henrissat B."/>
            <person name="Kuo A."/>
            <person name="Liang C."/>
            <person name="Lipzen A."/>
            <person name="Lutzoni F."/>
            <person name="Magnuson J."/>
            <person name="Mondo S."/>
            <person name="Nolan M."/>
            <person name="Ohm R."/>
            <person name="Pangilinan J."/>
            <person name="Park H.-J."/>
            <person name="Ramirez L."/>
            <person name="Alfaro M."/>
            <person name="Sun H."/>
            <person name="Tritt A."/>
            <person name="Yoshinaga Y."/>
            <person name="Zwiers L.-H."/>
            <person name="Turgeon B."/>
            <person name="Goodwin S."/>
            <person name="Spatafora J."/>
            <person name="Crous P."/>
            <person name="Grigoriev I."/>
        </authorList>
    </citation>
    <scope>NUCLEOTIDE SEQUENCE</scope>
    <source>
        <strain evidence="2">ATCC 36951</strain>
    </source>
</reference>